<gene>
    <name evidence="2" type="ORF">GCM10017586_04980</name>
</gene>
<dbReference type="Proteomes" id="UP001142317">
    <property type="component" value="Unassembled WGS sequence"/>
</dbReference>
<feature type="region of interest" description="Disordered" evidence="1">
    <location>
        <begin position="1"/>
        <end position="57"/>
    </location>
</feature>
<feature type="compositionally biased region" description="Basic and acidic residues" evidence="1">
    <location>
        <begin position="14"/>
        <end position="43"/>
    </location>
</feature>
<evidence type="ECO:0000313" key="3">
    <source>
        <dbReference type="Proteomes" id="UP001142317"/>
    </source>
</evidence>
<dbReference type="AlphaFoldDB" id="A0A9W6HE43"/>
<name>A0A9W6HE43_9MICO</name>
<protein>
    <submittedName>
        <fullName evidence="2">Uncharacterized protein</fullName>
    </submittedName>
</protein>
<organism evidence="2 3">
    <name type="scientific">Microbacterium imperiale</name>
    <dbReference type="NCBI Taxonomy" id="33884"/>
    <lineage>
        <taxon>Bacteria</taxon>
        <taxon>Bacillati</taxon>
        <taxon>Actinomycetota</taxon>
        <taxon>Actinomycetes</taxon>
        <taxon>Micrococcales</taxon>
        <taxon>Microbacteriaceae</taxon>
        <taxon>Microbacterium</taxon>
    </lineage>
</organism>
<evidence type="ECO:0000256" key="1">
    <source>
        <dbReference type="SAM" id="MobiDB-lite"/>
    </source>
</evidence>
<reference evidence="2" key="1">
    <citation type="journal article" date="2014" name="Int. J. Syst. Evol. Microbiol.">
        <title>Complete genome sequence of Corynebacterium casei LMG S-19264T (=DSM 44701T), isolated from a smear-ripened cheese.</title>
        <authorList>
            <consortium name="US DOE Joint Genome Institute (JGI-PGF)"/>
            <person name="Walter F."/>
            <person name="Albersmeier A."/>
            <person name="Kalinowski J."/>
            <person name="Ruckert C."/>
        </authorList>
    </citation>
    <scope>NUCLEOTIDE SEQUENCE</scope>
    <source>
        <strain evidence="2">VKM Ac-1447</strain>
    </source>
</reference>
<accession>A0A9W6HE43</accession>
<comment type="caution">
    <text evidence="2">The sequence shown here is derived from an EMBL/GenBank/DDBJ whole genome shotgun (WGS) entry which is preliminary data.</text>
</comment>
<reference evidence="2" key="2">
    <citation type="submission" date="2023-01" db="EMBL/GenBank/DDBJ databases">
        <authorList>
            <person name="Sun Q."/>
            <person name="Evtushenko L."/>
        </authorList>
    </citation>
    <scope>NUCLEOTIDE SEQUENCE</scope>
    <source>
        <strain evidence="2">VKM Ac-1447</strain>
    </source>
</reference>
<dbReference type="EMBL" id="BSEO01000001">
    <property type="protein sequence ID" value="GLJ78816.1"/>
    <property type="molecule type" value="Genomic_DNA"/>
</dbReference>
<proteinExistence type="predicted"/>
<keyword evidence="3" id="KW-1185">Reference proteome</keyword>
<feature type="compositionally biased region" description="Acidic residues" evidence="1">
    <location>
        <begin position="1"/>
        <end position="11"/>
    </location>
</feature>
<sequence>MEQDQEGEEQAGDAQKHLQRELEDLHGGRHLSGDRSDRTRVKYNEPPSGDANGPALA</sequence>
<evidence type="ECO:0000313" key="2">
    <source>
        <dbReference type="EMBL" id="GLJ78816.1"/>
    </source>
</evidence>